<sequence>MVVTVLWRRWRVTPVEIPLVPVVRRSAAEAGRTLEEDTQAAVAAGTLRMVALMGTPVADTGNSCLVAAEGRVHGGSSSSQFPILNSLLVRCYCADCEIANTNSQERNEGDILGGSYTFQCPGCSQSRLGTC</sequence>
<evidence type="ECO:0000313" key="2">
    <source>
        <dbReference type="Proteomes" id="UP001457282"/>
    </source>
</evidence>
<name>A0AAW1WND4_RUBAR</name>
<accession>A0AAW1WND4</accession>
<proteinExistence type="predicted"/>
<evidence type="ECO:0000313" key="1">
    <source>
        <dbReference type="EMBL" id="KAK9925570.1"/>
    </source>
</evidence>
<protein>
    <submittedName>
        <fullName evidence="1">Uncharacterized protein</fullName>
    </submittedName>
</protein>
<organism evidence="1 2">
    <name type="scientific">Rubus argutus</name>
    <name type="common">Southern blackberry</name>
    <dbReference type="NCBI Taxonomy" id="59490"/>
    <lineage>
        <taxon>Eukaryota</taxon>
        <taxon>Viridiplantae</taxon>
        <taxon>Streptophyta</taxon>
        <taxon>Embryophyta</taxon>
        <taxon>Tracheophyta</taxon>
        <taxon>Spermatophyta</taxon>
        <taxon>Magnoliopsida</taxon>
        <taxon>eudicotyledons</taxon>
        <taxon>Gunneridae</taxon>
        <taxon>Pentapetalae</taxon>
        <taxon>rosids</taxon>
        <taxon>fabids</taxon>
        <taxon>Rosales</taxon>
        <taxon>Rosaceae</taxon>
        <taxon>Rosoideae</taxon>
        <taxon>Rosoideae incertae sedis</taxon>
        <taxon>Rubus</taxon>
    </lineage>
</organism>
<gene>
    <name evidence="1" type="ORF">M0R45_033891</name>
</gene>
<reference evidence="1 2" key="1">
    <citation type="journal article" date="2023" name="G3 (Bethesda)">
        <title>A chromosome-length genome assembly and annotation of blackberry (Rubus argutus, cv. 'Hillquist').</title>
        <authorList>
            <person name="Bruna T."/>
            <person name="Aryal R."/>
            <person name="Dudchenko O."/>
            <person name="Sargent D.J."/>
            <person name="Mead D."/>
            <person name="Buti M."/>
            <person name="Cavallini A."/>
            <person name="Hytonen T."/>
            <person name="Andres J."/>
            <person name="Pham M."/>
            <person name="Weisz D."/>
            <person name="Mascagni F."/>
            <person name="Usai G."/>
            <person name="Natali L."/>
            <person name="Bassil N."/>
            <person name="Fernandez G.E."/>
            <person name="Lomsadze A."/>
            <person name="Armour M."/>
            <person name="Olukolu B."/>
            <person name="Poorten T."/>
            <person name="Britton C."/>
            <person name="Davik J."/>
            <person name="Ashrafi H."/>
            <person name="Aiden E.L."/>
            <person name="Borodovsky M."/>
            <person name="Worthington M."/>
        </authorList>
    </citation>
    <scope>NUCLEOTIDE SEQUENCE [LARGE SCALE GENOMIC DNA]</scope>
    <source>
        <strain evidence="1">PI 553951</strain>
    </source>
</reference>
<dbReference type="Proteomes" id="UP001457282">
    <property type="component" value="Unassembled WGS sequence"/>
</dbReference>
<dbReference type="AlphaFoldDB" id="A0AAW1WND4"/>
<comment type="caution">
    <text evidence="1">The sequence shown here is derived from an EMBL/GenBank/DDBJ whole genome shotgun (WGS) entry which is preliminary data.</text>
</comment>
<dbReference type="EMBL" id="JBEDUW010000006">
    <property type="protein sequence ID" value="KAK9925570.1"/>
    <property type="molecule type" value="Genomic_DNA"/>
</dbReference>
<keyword evidence="2" id="KW-1185">Reference proteome</keyword>